<evidence type="ECO:0000256" key="1">
    <source>
        <dbReference type="SAM" id="MobiDB-lite"/>
    </source>
</evidence>
<dbReference type="EMBL" id="CP032134">
    <property type="protein sequence ID" value="AXY57295.1"/>
    <property type="molecule type" value="Genomic_DNA"/>
</dbReference>
<sequence>MKSNLAHDVFINQGKAIALANQVDDWLEAQGKSEPVQIPFGQSRLSLKSKDNEYKTGQQSMRESTSNSISKNGPVLSSKVRPLTKEQERQKYNFNAKNKALAAGENEFKGNCDLHGITDYKVYNSGKYHCLQCHERTKQLRKEA</sequence>
<evidence type="ECO:0000313" key="3">
    <source>
        <dbReference type="Proteomes" id="UP000263753"/>
    </source>
</evidence>
<dbReference type="KEGG" id="achi:CDG60_12385"/>
<feature type="compositionally biased region" description="Polar residues" evidence="1">
    <location>
        <begin position="55"/>
        <end position="71"/>
    </location>
</feature>
<name>A0A3B7LZ54_9GAMM</name>
<proteinExistence type="predicted"/>
<feature type="region of interest" description="Disordered" evidence="1">
    <location>
        <begin position="38"/>
        <end position="91"/>
    </location>
</feature>
<protein>
    <submittedName>
        <fullName evidence="2">Uncharacterized protein</fullName>
    </submittedName>
</protein>
<gene>
    <name evidence="2" type="ORF">CDG60_12385</name>
</gene>
<dbReference type="AlphaFoldDB" id="A0A3B7LZ54"/>
<reference evidence="3" key="1">
    <citation type="submission" date="2018-09" db="EMBL/GenBank/DDBJ databases">
        <title>The complete genome of Acinetobacter sp. strain WCHAc010005.</title>
        <authorList>
            <person name="Hu Y."/>
            <person name="Long H."/>
            <person name="Feng Y."/>
            <person name="Zong Z."/>
        </authorList>
    </citation>
    <scope>NUCLEOTIDE SEQUENCE [LARGE SCALE GENOMIC DNA]</scope>
    <source>
        <strain evidence="3">WCHAc010005</strain>
    </source>
</reference>
<dbReference type="Proteomes" id="UP000263753">
    <property type="component" value="Chromosome"/>
</dbReference>
<evidence type="ECO:0000313" key="2">
    <source>
        <dbReference type="EMBL" id="AXY57295.1"/>
    </source>
</evidence>
<dbReference type="RefSeq" id="WP_087511779.1">
    <property type="nucleotide sequence ID" value="NZ_CP032134.1"/>
</dbReference>
<organism evidence="2 3">
    <name type="scientific">Acinetobacter chinensis</name>
    <dbReference type="NCBI Taxonomy" id="2004650"/>
    <lineage>
        <taxon>Bacteria</taxon>
        <taxon>Pseudomonadati</taxon>
        <taxon>Pseudomonadota</taxon>
        <taxon>Gammaproteobacteria</taxon>
        <taxon>Moraxellales</taxon>
        <taxon>Moraxellaceae</taxon>
        <taxon>Acinetobacter</taxon>
    </lineage>
</organism>
<accession>A0A3B7LZ54</accession>